<name>A0A0F9XX95_9ZZZZ</name>
<keyword evidence="1" id="KW-0812">Transmembrane</keyword>
<evidence type="ECO:0000313" key="2">
    <source>
        <dbReference type="EMBL" id="KKN96988.1"/>
    </source>
</evidence>
<gene>
    <name evidence="2" type="ORF">LCGC14_0162380</name>
</gene>
<keyword evidence="1" id="KW-0472">Membrane</keyword>
<proteinExistence type="predicted"/>
<dbReference type="AlphaFoldDB" id="A0A0F9XX95"/>
<dbReference type="EMBL" id="LAZR01000061">
    <property type="protein sequence ID" value="KKN96988.1"/>
    <property type="molecule type" value="Genomic_DNA"/>
</dbReference>
<evidence type="ECO:0000256" key="1">
    <source>
        <dbReference type="SAM" id="Phobius"/>
    </source>
</evidence>
<feature type="transmembrane region" description="Helical" evidence="1">
    <location>
        <begin position="7"/>
        <end position="25"/>
    </location>
</feature>
<accession>A0A0F9XX95</accession>
<protein>
    <submittedName>
        <fullName evidence="2">Uncharacterized protein</fullName>
    </submittedName>
</protein>
<reference evidence="2" key="1">
    <citation type="journal article" date="2015" name="Nature">
        <title>Complex archaea that bridge the gap between prokaryotes and eukaryotes.</title>
        <authorList>
            <person name="Spang A."/>
            <person name="Saw J.H."/>
            <person name="Jorgensen S.L."/>
            <person name="Zaremba-Niedzwiedzka K."/>
            <person name="Martijn J."/>
            <person name="Lind A.E."/>
            <person name="van Eijk R."/>
            <person name="Schleper C."/>
            <person name="Guy L."/>
            <person name="Ettema T.J."/>
        </authorList>
    </citation>
    <scope>NUCLEOTIDE SEQUENCE</scope>
</reference>
<comment type="caution">
    <text evidence="2">The sequence shown here is derived from an EMBL/GenBank/DDBJ whole genome shotgun (WGS) entry which is preliminary data.</text>
</comment>
<organism evidence="2">
    <name type="scientific">marine sediment metagenome</name>
    <dbReference type="NCBI Taxonomy" id="412755"/>
    <lineage>
        <taxon>unclassified sequences</taxon>
        <taxon>metagenomes</taxon>
        <taxon>ecological metagenomes</taxon>
    </lineage>
</organism>
<feature type="transmembrane region" description="Helical" evidence="1">
    <location>
        <begin position="31"/>
        <end position="55"/>
    </location>
</feature>
<keyword evidence="1" id="KW-1133">Transmembrane helix</keyword>
<sequence>MGFGLGGVSGLLIGTIAGVLIYSQFTTWDAFSRFLAAVFLGGVTFFAGAVSGAIIGKATAKER</sequence>